<reference evidence="1 2" key="1">
    <citation type="submission" date="2021-03" db="EMBL/GenBank/DDBJ databases">
        <title>Sequencing the genomes of 1000 actinobacteria strains.</title>
        <authorList>
            <person name="Klenk H.-P."/>
        </authorList>
    </citation>
    <scope>NUCLEOTIDE SEQUENCE [LARGE SCALE GENOMIC DNA]</scope>
    <source>
        <strain evidence="1 2">DSM 46713</strain>
    </source>
</reference>
<evidence type="ECO:0000313" key="1">
    <source>
        <dbReference type="EMBL" id="MBP2456206.1"/>
    </source>
</evidence>
<organism evidence="1 2">
    <name type="scientific">Mycolicibacterium lutetiense</name>
    <dbReference type="NCBI Taxonomy" id="1641992"/>
    <lineage>
        <taxon>Bacteria</taxon>
        <taxon>Bacillati</taxon>
        <taxon>Actinomycetota</taxon>
        <taxon>Actinomycetes</taxon>
        <taxon>Mycobacteriales</taxon>
        <taxon>Mycobacteriaceae</taxon>
        <taxon>Mycolicibacterium</taxon>
    </lineage>
</organism>
<dbReference type="Proteomes" id="UP000694460">
    <property type="component" value="Unassembled WGS sequence"/>
</dbReference>
<accession>A0ABS5A426</accession>
<dbReference type="EMBL" id="JAGIOP010000003">
    <property type="protein sequence ID" value="MBP2456206.1"/>
    <property type="molecule type" value="Genomic_DNA"/>
</dbReference>
<gene>
    <name evidence="1" type="ORF">JOF57_006182</name>
</gene>
<keyword evidence="2" id="KW-1185">Reference proteome</keyword>
<evidence type="ECO:0000313" key="2">
    <source>
        <dbReference type="Proteomes" id="UP000694460"/>
    </source>
</evidence>
<dbReference type="RefSeq" id="WP_209923864.1">
    <property type="nucleotide sequence ID" value="NZ_JAGIOP010000003.1"/>
</dbReference>
<sequence length="53" mass="5669">MLERTKAALSGDRRIMALLVAGWAAVAVVISLREPAAAPVVMVPMVVTLHRVM</sequence>
<proteinExistence type="predicted"/>
<protein>
    <submittedName>
        <fullName evidence="1">Uncharacterized protein</fullName>
    </submittedName>
</protein>
<name>A0ABS5A426_9MYCO</name>
<comment type="caution">
    <text evidence="1">The sequence shown here is derived from an EMBL/GenBank/DDBJ whole genome shotgun (WGS) entry which is preliminary data.</text>
</comment>